<evidence type="ECO:0000259" key="12">
    <source>
        <dbReference type="PROSITE" id="PS50885"/>
    </source>
</evidence>
<keyword evidence="14" id="KW-1185">Reference proteome</keyword>
<dbReference type="RefSeq" id="WP_096003455.1">
    <property type="nucleotide sequence ID" value="NZ_NTMR01000003.1"/>
</dbReference>
<dbReference type="SUPFAM" id="SSF58104">
    <property type="entry name" value="Methyl-accepting chemotaxis protein (MCP) signaling domain"/>
    <property type="match status" value="1"/>
</dbReference>
<protein>
    <submittedName>
        <fullName evidence="13">Chemotaxis protein</fullName>
    </submittedName>
</protein>
<name>A0A2A3MLF4_9PSED</name>
<evidence type="ECO:0000256" key="5">
    <source>
        <dbReference type="ARBA" id="ARBA00022989"/>
    </source>
</evidence>
<dbReference type="Proteomes" id="UP000242313">
    <property type="component" value="Unassembled WGS sequence"/>
</dbReference>
<keyword evidence="4 10" id="KW-0812">Transmembrane</keyword>
<feature type="domain" description="Methyl-accepting transducer" evidence="11">
    <location>
        <begin position="398"/>
        <end position="634"/>
    </location>
</feature>
<evidence type="ECO:0000256" key="6">
    <source>
        <dbReference type="ARBA" id="ARBA00023136"/>
    </source>
</evidence>
<evidence type="ECO:0000256" key="8">
    <source>
        <dbReference type="ARBA" id="ARBA00029447"/>
    </source>
</evidence>
<reference evidence="13 14" key="1">
    <citation type="submission" date="2017-09" db="EMBL/GenBank/DDBJ databases">
        <title>Pseudomonas abyssi sp. nov. isolated from Abyssopelagic Water.</title>
        <authorList>
            <person name="Wei Y."/>
        </authorList>
    </citation>
    <scope>NUCLEOTIDE SEQUENCE [LARGE SCALE GENOMIC DNA]</scope>
    <source>
        <strain evidence="13 14">MT5</strain>
    </source>
</reference>
<dbReference type="PANTHER" id="PTHR32089:SF119">
    <property type="entry name" value="METHYL-ACCEPTING CHEMOTAXIS PROTEIN CTPL"/>
    <property type="match status" value="1"/>
</dbReference>
<dbReference type="AlphaFoldDB" id="A0A2A3MLF4"/>
<evidence type="ECO:0000313" key="13">
    <source>
        <dbReference type="EMBL" id="PBK05505.1"/>
    </source>
</evidence>
<evidence type="ECO:0000256" key="7">
    <source>
        <dbReference type="ARBA" id="ARBA00023224"/>
    </source>
</evidence>
<dbReference type="CDD" id="cd11386">
    <property type="entry name" value="MCP_signal"/>
    <property type="match status" value="1"/>
</dbReference>
<evidence type="ECO:0000256" key="4">
    <source>
        <dbReference type="ARBA" id="ARBA00022692"/>
    </source>
</evidence>
<evidence type="ECO:0000313" key="14">
    <source>
        <dbReference type="Proteomes" id="UP000242313"/>
    </source>
</evidence>
<comment type="caution">
    <text evidence="13">The sequence shown here is derived from an EMBL/GenBank/DDBJ whole genome shotgun (WGS) entry which is preliminary data.</text>
</comment>
<gene>
    <name evidence="13" type="ORF">CNQ84_03090</name>
</gene>
<keyword evidence="3" id="KW-0488">Methylation</keyword>
<dbReference type="GO" id="GO:0007165">
    <property type="term" value="P:signal transduction"/>
    <property type="evidence" value="ECO:0007669"/>
    <property type="project" value="UniProtKB-KW"/>
</dbReference>
<evidence type="ECO:0000256" key="9">
    <source>
        <dbReference type="PROSITE-ProRule" id="PRU00284"/>
    </source>
</evidence>
<keyword evidence="6 10" id="KW-0472">Membrane</keyword>
<evidence type="ECO:0000259" key="11">
    <source>
        <dbReference type="PROSITE" id="PS50111"/>
    </source>
</evidence>
<proteinExistence type="inferred from homology"/>
<evidence type="ECO:0000256" key="10">
    <source>
        <dbReference type="SAM" id="Phobius"/>
    </source>
</evidence>
<dbReference type="GO" id="GO:0005886">
    <property type="term" value="C:plasma membrane"/>
    <property type="evidence" value="ECO:0007669"/>
    <property type="project" value="UniProtKB-SubCell"/>
</dbReference>
<sequence length="670" mass="73018">MTLKSLLSRPAEGSLMRLKTLTLFNTCLLAAVGIALAASLWWAQQALKVPYTLMDAYLNIVSQTQALQRDTEAYRLSGDAVRLQQAQHTAEGLQQSLQAFPDDIRQPLAAPLTTFIEFMQTDLLAVGKLSGDPQGLLTQAEREMQAELDHLASYARDGQQQGARQAMEYVRLTDELQGDLLRISLARGKLFSQNDPTLLANLQRLVKGAQDRAAALEALPLLGVVEEQDSSNDPFASLLGVTTKNSSEAVDPGADYKRSLLSLLNRYPGELERTSALIVERAQLQSITGERIDSLQHGAAQMRPALTAARDGITNQVRNVQLGIIGLIIVIALLIERSQRALSKAVARFAPVLSTYAEGDFTQPLESSSRISELKQLELAANQLRQYLIELVTTINQQAEALSGTSDDLERLSADTHDRAAQQQRDTQSINQDIGGMDEAIRLVATNAGESAELAREANREVRDGQEVIGGTIAQMQQLVQEVQASARTIDRMVAESDTIGGVLQVIQGIAEQTNLLALNAAIEAARAGEAGRGFAVVADEVRGLAQRTAGSTQEIRQLIERLQEVARQSAGQMQEQVKQARHTAEQGQLADAALGRIVNAIDRITELAEHIATHTDAQSDRVRTIRENSQQIHQLSDANLSMVGHTRQHTQQISQRSRALLSAVSAFRI</sequence>
<evidence type="ECO:0000256" key="3">
    <source>
        <dbReference type="ARBA" id="ARBA00022481"/>
    </source>
</evidence>
<keyword evidence="7 9" id="KW-0807">Transducer</keyword>
<dbReference type="Gene3D" id="1.10.287.950">
    <property type="entry name" value="Methyl-accepting chemotaxis protein"/>
    <property type="match status" value="1"/>
</dbReference>
<comment type="subcellular location">
    <subcellularLocation>
        <location evidence="1">Cell membrane</location>
        <topology evidence="1">Multi-pass membrane protein</topology>
    </subcellularLocation>
</comment>
<dbReference type="PANTHER" id="PTHR32089">
    <property type="entry name" value="METHYL-ACCEPTING CHEMOTAXIS PROTEIN MCPB"/>
    <property type="match status" value="1"/>
</dbReference>
<dbReference type="SMART" id="SM00283">
    <property type="entry name" value="MA"/>
    <property type="match status" value="1"/>
</dbReference>
<keyword evidence="5 10" id="KW-1133">Transmembrane helix</keyword>
<keyword evidence="2" id="KW-1003">Cell membrane</keyword>
<organism evidence="13 14">
    <name type="scientific">Pseudomonas abyssi</name>
    <dbReference type="NCBI Taxonomy" id="170540"/>
    <lineage>
        <taxon>Bacteria</taxon>
        <taxon>Pseudomonadati</taxon>
        <taxon>Pseudomonadota</taxon>
        <taxon>Gammaproteobacteria</taxon>
        <taxon>Pseudomonadales</taxon>
        <taxon>Pseudomonadaceae</taxon>
        <taxon>Pseudomonas</taxon>
    </lineage>
</organism>
<dbReference type="GO" id="GO:0006935">
    <property type="term" value="P:chemotaxis"/>
    <property type="evidence" value="ECO:0007669"/>
    <property type="project" value="UniProtKB-ARBA"/>
</dbReference>
<accession>A0A2A3MLF4</accession>
<feature type="domain" description="HAMP" evidence="12">
    <location>
        <begin position="340"/>
        <end position="393"/>
    </location>
</feature>
<feature type="transmembrane region" description="Helical" evidence="10">
    <location>
        <begin position="21"/>
        <end position="43"/>
    </location>
</feature>
<evidence type="ECO:0000256" key="1">
    <source>
        <dbReference type="ARBA" id="ARBA00004651"/>
    </source>
</evidence>
<dbReference type="EMBL" id="NTMR01000003">
    <property type="protein sequence ID" value="PBK05505.1"/>
    <property type="molecule type" value="Genomic_DNA"/>
</dbReference>
<comment type="similarity">
    <text evidence="8">Belongs to the methyl-accepting chemotaxis (MCP) protein family.</text>
</comment>
<dbReference type="Pfam" id="PF00015">
    <property type="entry name" value="MCPsignal"/>
    <property type="match status" value="1"/>
</dbReference>
<dbReference type="PROSITE" id="PS50111">
    <property type="entry name" value="CHEMOTAXIS_TRANSDUC_2"/>
    <property type="match status" value="1"/>
</dbReference>
<dbReference type="FunFam" id="1.10.287.950:FF:000001">
    <property type="entry name" value="Methyl-accepting chemotaxis sensory transducer"/>
    <property type="match status" value="1"/>
</dbReference>
<dbReference type="PROSITE" id="PS50885">
    <property type="entry name" value="HAMP"/>
    <property type="match status" value="1"/>
</dbReference>
<dbReference type="InterPro" id="IPR003660">
    <property type="entry name" value="HAMP_dom"/>
</dbReference>
<dbReference type="InterPro" id="IPR004089">
    <property type="entry name" value="MCPsignal_dom"/>
</dbReference>
<evidence type="ECO:0000256" key="2">
    <source>
        <dbReference type="ARBA" id="ARBA00022475"/>
    </source>
</evidence>